<protein>
    <recommendedName>
        <fullName evidence="2">TonB-dependent transporter Oar-like beta-barrel domain-containing protein</fullName>
    </recommendedName>
</protein>
<evidence type="ECO:0000256" key="1">
    <source>
        <dbReference type="SAM" id="SignalP"/>
    </source>
</evidence>
<dbReference type="Pfam" id="PF25183">
    <property type="entry name" value="OMP_b-brl_4"/>
    <property type="match status" value="1"/>
</dbReference>
<name>G8NZG6_GRAMM</name>
<dbReference type="KEGG" id="gma:AciX8_3706"/>
<dbReference type="STRING" id="682795.AciX8_3706"/>
<dbReference type="eggNOG" id="COG4771">
    <property type="taxonomic scope" value="Bacteria"/>
</dbReference>
<feature type="signal peptide" evidence="1">
    <location>
        <begin position="1"/>
        <end position="23"/>
    </location>
</feature>
<feature type="chain" id="PRO_5003513168" description="TonB-dependent transporter Oar-like beta-barrel domain-containing protein" evidence="1">
    <location>
        <begin position="24"/>
        <end position="1237"/>
    </location>
</feature>
<evidence type="ECO:0000313" key="4">
    <source>
        <dbReference type="Proteomes" id="UP000007113"/>
    </source>
</evidence>
<proteinExistence type="predicted"/>
<dbReference type="AlphaFoldDB" id="G8NZG6"/>
<accession>G8NZG6</accession>
<dbReference type="Proteomes" id="UP000007113">
    <property type="component" value="Chromosome"/>
</dbReference>
<reference evidence="3 4" key="1">
    <citation type="submission" date="2011-11" db="EMBL/GenBank/DDBJ databases">
        <title>Complete sequence of Granulicella mallensis MP5ACTX8.</title>
        <authorList>
            <consortium name="US DOE Joint Genome Institute"/>
            <person name="Lucas S."/>
            <person name="Copeland A."/>
            <person name="Lapidus A."/>
            <person name="Cheng J.-F."/>
            <person name="Goodwin L."/>
            <person name="Pitluck S."/>
            <person name="Peters L."/>
            <person name="Lu M."/>
            <person name="Detter J.C."/>
            <person name="Han C."/>
            <person name="Tapia R."/>
            <person name="Land M."/>
            <person name="Hauser L."/>
            <person name="Kyrpides N."/>
            <person name="Ivanova N."/>
            <person name="Mikhailova N."/>
            <person name="Pagani I."/>
            <person name="Rawat S."/>
            <person name="Mannisto M."/>
            <person name="Haggblom M."/>
            <person name="Woyke T."/>
        </authorList>
    </citation>
    <scope>NUCLEOTIDE SEQUENCE [LARGE SCALE GENOMIC DNA]</scope>
    <source>
        <strain evidence="4">ATCC BAA-1857 / DSM 23137 / MP5ACTX8</strain>
    </source>
</reference>
<dbReference type="PROSITE" id="PS01156">
    <property type="entry name" value="TONB_DEPENDENT_REC_2"/>
    <property type="match status" value="1"/>
</dbReference>
<dbReference type="EMBL" id="CP003130">
    <property type="protein sequence ID" value="AEU37994.1"/>
    <property type="molecule type" value="Genomic_DNA"/>
</dbReference>
<dbReference type="SUPFAM" id="SSF56935">
    <property type="entry name" value="Porins"/>
    <property type="match status" value="1"/>
</dbReference>
<dbReference type="HOGENOM" id="CLU_006298_0_0_0"/>
<organism evidence="3 4">
    <name type="scientific">Granulicella mallensis (strain ATCC BAA-1857 / DSM 23137 / MP5ACTX8)</name>
    <dbReference type="NCBI Taxonomy" id="682795"/>
    <lineage>
        <taxon>Bacteria</taxon>
        <taxon>Pseudomonadati</taxon>
        <taxon>Acidobacteriota</taxon>
        <taxon>Terriglobia</taxon>
        <taxon>Terriglobales</taxon>
        <taxon>Acidobacteriaceae</taxon>
        <taxon>Granulicella</taxon>
    </lineage>
</organism>
<evidence type="ECO:0000313" key="3">
    <source>
        <dbReference type="EMBL" id="AEU37994.1"/>
    </source>
</evidence>
<dbReference type="InterPro" id="IPR010917">
    <property type="entry name" value="TonB_rcpt_CS"/>
</dbReference>
<dbReference type="InterPro" id="IPR008969">
    <property type="entry name" value="CarboxyPept-like_regulatory"/>
</dbReference>
<gene>
    <name evidence="3" type="ordered locus">AciX8_3706</name>
</gene>
<sequence>MRRSFIGSVLLFILFAVPAIIYAQTTASVNGTVTDPSDAVIPGATVVLSKASTGVRYEVKSDSAGSYHFASVPPGPGYSLEFSAPGFSPFKINDIYVNVANSRTQNAKLTVGISTVEVQVTDSSDVTLNTTDASIGNNFQVSKLQDLPVYDRSTPSVLFSLQPGITSSGATTGARTDQNNVTVDGLDVNDVSNGTFASITGNAPVDSIQEFRGTTGGFTADNGPGGGGQFQLITRSGSNQWHGNINEYHRDNSTTANNWFDANEGVPQPELVQNQFGGAVGGPILHDKLFFFFNFLDSRIAQQATVERTVPLPSLAAGTISYINNNTGCTDSSRQNTAANCISSLTPAQVQQIDPAHVGESPQILALFQNRYPAPNDLSHGDGVNTAGFRFNSPEPDNLTNYTGRVDYAFTPQIKFFGIGNVTRQNAVQSNGLQQFPGDPPSQQFVDRSYRYAAGMDWEISQSKFNQLTYGSTVQDFDDSRPSNVEGLYHVDFFNGFTPTLVDDPYSNPSGATSRHVIISQVNDNFTWTLGRHQLQLGGYFKWIHFMNSTTSGYDTYNIGLGGHLSGIPQLEPKNILPADSTASEDFDNAFVSSLGRLASTAGTFNYDVNGNALAQPSSSIRKWVDYQTQSYISDSWKITPQLTINAGLNYQFFTVPYESQGLETIQTTGFDQYFDARLKQSAAGISGNNAVPFITYVLGGKKNNGPGFYKSNLLDFAPHLALAYTPGFDPSTVFNASASLVYDRTVINAILNQQIEYSYLFQQNVTNQNGNVNDPTGSVANDPRIASAPTVAAPPTPKAPFQPWVTNGVPNGLQGGQFNTTVDPNLKTPYSILLSFGMQHQFKGSTVLKVNYVGRLGRRLLAQGDAAQLIDFPDAASGQTMNQAMQNIEREVRAGKSANNLPAEPWFEHQLASNFKSSGSTIYPNNTSAAASSNTDLVRVGDFGDFIQALSPYLQPNVGMSAQFGENTFFTNKGFSSYNGLLVTLQKNLSQGLQFDVNYTWSHSIDNTSEVAVDGAGDGYGFICDLVHPRACRGNSDFDTTHYITSDVTYALPFGRGRKFGATLPRFADELIGGWSVSGIPSWHSGQAWSPLSGAFVAGFANNAPAIFNGDKNAIKRGIHKGADGSPNVFADPTAAVNAFSGPLGLSIGSRNILRGPEFFNMDAGLAKTFAIIPSRNINFKFRADAFNVLNHPNFDDLDYGSYSGQTTITATSNFGQLTATNGNPRVLQLSGRIEF</sequence>
<dbReference type="RefSeq" id="WP_014266867.1">
    <property type="nucleotide sequence ID" value="NC_016631.1"/>
</dbReference>
<dbReference type="Pfam" id="PF13620">
    <property type="entry name" value="CarboxypepD_reg"/>
    <property type="match status" value="1"/>
</dbReference>
<keyword evidence="1" id="KW-0732">Signal</keyword>
<evidence type="ECO:0000259" key="2">
    <source>
        <dbReference type="Pfam" id="PF25183"/>
    </source>
</evidence>
<keyword evidence="4" id="KW-1185">Reference proteome</keyword>
<dbReference type="SUPFAM" id="SSF49464">
    <property type="entry name" value="Carboxypeptidase regulatory domain-like"/>
    <property type="match status" value="1"/>
</dbReference>
<feature type="domain" description="TonB-dependent transporter Oar-like beta-barrel" evidence="2">
    <location>
        <begin position="233"/>
        <end position="1230"/>
    </location>
</feature>
<dbReference type="Gene3D" id="2.60.40.1120">
    <property type="entry name" value="Carboxypeptidase-like, regulatory domain"/>
    <property type="match status" value="1"/>
</dbReference>
<dbReference type="InterPro" id="IPR057601">
    <property type="entry name" value="Oar-like_b-barrel"/>
</dbReference>